<keyword evidence="3" id="KW-1185">Reference proteome</keyword>
<name>A0AAV7IS52_COTGL</name>
<dbReference type="EMBL" id="JAHXZJ010000001">
    <property type="protein sequence ID" value="KAH0567603.1"/>
    <property type="molecule type" value="Genomic_DNA"/>
</dbReference>
<sequence>MALTRLYSSKRQRCYQQSFVNLKWLADGLAGENILSWGVGRIFDVPFQYQSEDSGSRAVKAISPSASDRGASFSRLGRQDDVDSSHSSYRL</sequence>
<dbReference type="Proteomes" id="UP000826195">
    <property type="component" value="Unassembled WGS sequence"/>
</dbReference>
<organism evidence="2 3">
    <name type="scientific">Cotesia glomerata</name>
    <name type="common">Lepidopteran parasitic wasp</name>
    <name type="synonym">Apanteles glomeratus</name>
    <dbReference type="NCBI Taxonomy" id="32391"/>
    <lineage>
        <taxon>Eukaryota</taxon>
        <taxon>Metazoa</taxon>
        <taxon>Ecdysozoa</taxon>
        <taxon>Arthropoda</taxon>
        <taxon>Hexapoda</taxon>
        <taxon>Insecta</taxon>
        <taxon>Pterygota</taxon>
        <taxon>Neoptera</taxon>
        <taxon>Endopterygota</taxon>
        <taxon>Hymenoptera</taxon>
        <taxon>Apocrita</taxon>
        <taxon>Ichneumonoidea</taxon>
        <taxon>Braconidae</taxon>
        <taxon>Microgastrinae</taxon>
        <taxon>Cotesia</taxon>
    </lineage>
</organism>
<gene>
    <name evidence="2" type="ORF">KQX54_010992</name>
</gene>
<evidence type="ECO:0000313" key="2">
    <source>
        <dbReference type="EMBL" id="KAH0567603.1"/>
    </source>
</evidence>
<evidence type="ECO:0000313" key="3">
    <source>
        <dbReference type="Proteomes" id="UP000826195"/>
    </source>
</evidence>
<reference evidence="2 3" key="1">
    <citation type="journal article" date="2021" name="J. Hered.">
        <title>A chromosome-level genome assembly of the parasitoid wasp, Cotesia glomerata (Hymenoptera: Braconidae).</title>
        <authorList>
            <person name="Pinto B.J."/>
            <person name="Weis J.J."/>
            <person name="Gamble T."/>
            <person name="Ode P.J."/>
            <person name="Paul R."/>
            <person name="Zaspel J.M."/>
        </authorList>
    </citation>
    <scope>NUCLEOTIDE SEQUENCE [LARGE SCALE GENOMIC DNA]</scope>
    <source>
        <strain evidence="2">CgM1</strain>
    </source>
</reference>
<accession>A0AAV7IS52</accession>
<comment type="caution">
    <text evidence="2">The sequence shown here is derived from an EMBL/GenBank/DDBJ whole genome shotgun (WGS) entry which is preliminary data.</text>
</comment>
<feature type="region of interest" description="Disordered" evidence="1">
    <location>
        <begin position="53"/>
        <end position="91"/>
    </location>
</feature>
<evidence type="ECO:0000256" key="1">
    <source>
        <dbReference type="SAM" id="MobiDB-lite"/>
    </source>
</evidence>
<proteinExistence type="predicted"/>
<protein>
    <submittedName>
        <fullName evidence="2">Uncharacterized protein</fullName>
    </submittedName>
</protein>
<dbReference type="AlphaFoldDB" id="A0AAV7IS52"/>